<name>A0A5P6N7F3_9SPHN</name>
<dbReference type="EMBL" id="CP032228">
    <property type="protein sequence ID" value="QFI61868.1"/>
    <property type="molecule type" value="Genomic_DNA"/>
</dbReference>
<proteinExistence type="predicted"/>
<accession>A0A5P6N7F3</accession>
<gene>
    <name evidence="3" type="ORF">D0Y83_00160</name>
</gene>
<feature type="compositionally biased region" description="Basic and acidic residues" evidence="1">
    <location>
        <begin position="2047"/>
        <end position="2060"/>
    </location>
</feature>
<dbReference type="GO" id="GO:0005524">
    <property type="term" value="F:ATP binding"/>
    <property type="evidence" value="ECO:0007669"/>
    <property type="project" value="UniProtKB-KW"/>
</dbReference>
<dbReference type="GO" id="GO:0016887">
    <property type="term" value="F:ATP hydrolysis activity"/>
    <property type="evidence" value="ECO:0007669"/>
    <property type="project" value="InterPro"/>
</dbReference>
<dbReference type="Gene3D" id="3.40.50.300">
    <property type="entry name" value="P-loop containing nucleotide triphosphate hydrolases"/>
    <property type="match status" value="1"/>
</dbReference>
<feature type="region of interest" description="Disordered" evidence="1">
    <location>
        <begin position="2040"/>
        <end position="2060"/>
    </location>
</feature>
<keyword evidence="3" id="KW-0067">ATP-binding</keyword>
<evidence type="ECO:0000313" key="4">
    <source>
        <dbReference type="Proteomes" id="UP000325385"/>
    </source>
</evidence>
<evidence type="ECO:0000259" key="2">
    <source>
        <dbReference type="Pfam" id="PF13401"/>
    </source>
</evidence>
<dbReference type="SUPFAM" id="SSF52540">
    <property type="entry name" value="P-loop containing nucleoside triphosphate hydrolases"/>
    <property type="match status" value="1"/>
</dbReference>
<dbReference type="Pfam" id="PF13401">
    <property type="entry name" value="AAA_22"/>
    <property type="match status" value="1"/>
</dbReference>
<sequence length="2060" mass="227854">MSAKDDQESYADGERNAVRGFSAQYLIAGSLIYEALLKDGLDWIRVADPDAGRLDDILVATTGRVDAYQVKWSEYEDRVTFNRLVADDGAYPSAFGLLAQGWQRLSSAYPDRGVHVHYLTRDSASSADSTGGEPARGPRHLQAFLRHAFEHRSQWTADPAPAFVEEWRAPIDRILEATGLEGDELDRFLAACHLDLGYELQLDGPGRVIARRREDVEAIAAVIQRTVASEANVVELSRDELLEALGWSRRFEFRFRHEFPVDEKLYRPVRSTIEQLEDAFAAFDSGYVALVGSPGSGKSTTLTQMLRYRTGVRIARYYAFVRGDVSQDRGEAEAFLHDLCISLEDQLGARGRDLASRPATMAELRERLGSILARLHDDWQRTGVKTIVLVDGLDHIEREQDPSRSLMEELPNPSSIPEGVLFVLGTQRVGLGSSSPAMRPIRAQLDEPGRTLTMSRLERSDVHSIVMSVLGEDLVTTGTVDRVCEVSGGHPLALSYLLRRLIELSSAEDIADVLDRSASYAGDIEQEYRVYWDTVSGDTQLVDLLALLCRLRGPAHKELLRSLSDPETLGRFVAGASHFFERETPDRWAFFHNSFRQFLLVETGKDAFGDHDVDLDRSRHRTLAGVAARAPATDPFSWERVHHLLQAGDDAGVLELFTQDYFRRQFFDLRPVDAILEDIDGCVAAASRSDDWIAVVRAVLVTQELTERREALTDVDLPGLLLRLAPREEMADILFEGNLLRVPPVTALTHVPDMIGGGDDVLARRVFDAAEPLDLLNAFGGIDASLQSDQLDAWVRVAWRFRSLGDIFDALRGIRIDTHASDFAPISADDDDTMAIRARARALRILGIELAHLGEFQLAEDVRTELGTLGEQVSLIDLARLDVAIVRSLIARGAPVEAARSAFERLRIDDPSPRDAVFLADLAYRLHDDPEEGRAFMRFAADPLRIGSFDRGKEDTLGPGTALLVQARNRARDANPMDAVEAVPNAESPRERGLVLFQRMLVVVGTIWGAALGGRRSPPSSVLRELRAPLTVFQRSFSETNDWRDWYAIQRRAPAYFENVLKAAWAQGQQAFDEVMTFLEGDFARPGQSMRPGWQAEWQIAVAMSAYRLDRNRDRTRRILDEVETQIDFETELHERIGELAALVRARLDIGDRERALQLRDRMMTTSFGIYHSDDSQMLRWSRWATRYSRTVDADEGRRALLPLISALPCQERLSRGHDVRGQTVELVSAAAAIDPAWASDVVAWLLQEGAAERSHAYAGLVHGIITRGDGPTDLALLVIARSIVPFEASVAPKLIEAVAHIRDEGPPASDGAPWQALARAADLKSTPGNRASWAPALGLTTAGSAGEMAERTRSAHRGLVGEDGTSIAREEVTASSGGPDDFIALLMRAAKADGVDWEDLLAGVVPSVRDARQLGAIRDQVARLGGDNAARQVLALGASRIGAGALMDDLHEEMLAGSERYGWVRRYDGGSRLRYARSLVECRGPEGRREASRLFAEDFIAGLAARDLLFSFDPILEILFDPVPVARLWPEFAEHFGQLAEVIENEEEPPVAAPSDHEDAASALLHLLFSDLASPILAVASEARRGIVDLVRIGCRVSEVEASIVALLAGDDFEVNRALDLLACIVEIDQAFVASYTDRLRELAWPPSATARAMILRLLARLGSSLPDPPEPTELPPIYRLSLPEAVMPERSLRGDGLAAGDPLPDTTDPMDLSSLFRSALKRIGEEADIPHENLAQRFASLMGQITPQEEWSFSAENELRHRLKAIGLQITFRRPRSLAAHRAFSRLVTELTDADVLSWPLAYLDRFLLTVDPVLDLCEPVARPEWVALPAADELGAHPMEEWLAGASAAASMLTRTTPDGGLVLAEFTTTQSIDHSRTSEVRASQIVHPGFPLGRPDALDMDWFHYRRDAFATDYPAVRIPPGAPFPTLVGDPYFTDGNFLAVNPVLATSLGWRLADEGLFRWIDAEGETMVESIRWQEGNRSLLGVYGYEESTSDGWLVVASAAATPRMLEFLPGFRRQLAAGRYRDRNLVPEVPPWTGMEELGPRSDDEHPGDRD</sequence>
<reference evidence="4" key="1">
    <citation type="submission" date="2018-09" db="EMBL/GenBank/DDBJ databases">
        <title>Nocardia yunnanensis sp. nov., an actinomycete isolated from a soil sample.</title>
        <authorList>
            <person name="Zhang J."/>
        </authorList>
    </citation>
    <scope>NUCLEOTIDE SEQUENCE [LARGE SCALE GENOMIC DNA]</scope>
    <source>
        <strain evidence="4">21-3</strain>
    </source>
</reference>
<evidence type="ECO:0000256" key="1">
    <source>
        <dbReference type="SAM" id="MobiDB-lite"/>
    </source>
</evidence>
<feature type="domain" description="ORC1/DEAH AAA+ ATPase" evidence="2">
    <location>
        <begin position="285"/>
        <end position="410"/>
    </location>
</feature>
<dbReference type="InterPro" id="IPR049945">
    <property type="entry name" value="AAA_22"/>
</dbReference>
<organism evidence="3 4">
    <name type="scientific">Qipengyuania flava</name>
    <dbReference type="NCBI Taxonomy" id="192812"/>
    <lineage>
        <taxon>Bacteria</taxon>
        <taxon>Pseudomonadati</taxon>
        <taxon>Pseudomonadota</taxon>
        <taxon>Alphaproteobacteria</taxon>
        <taxon>Sphingomonadales</taxon>
        <taxon>Erythrobacteraceae</taxon>
        <taxon>Qipengyuania</taxon>
    </lineage>
</organism>
<dbReference type="InterPro" id="IPR027417">
    <property type="entry name" value="P-loop_NTPase"/>
</dbReference>
<dbReference type="RefSeq" id="WP_151884660.1">
    <property type="nucleotide sequence ID" value="NZ_CP032228.1"/>
</dbReference>
<keyword evidence="3" id="KW-0547">Nucleotide-binding</keyword>
<protein>
    <submittedName>
        <fullName evidence="3">ATP-binding protein</fullName>
    </submittedName>
</protein>
<dbReference type="GeneID" id="69695695"/>
<dbReference type="Proteomes" id="UP000325385">
    <property type="component" value="Chromosome"/>
</dbReference>
<evidence type="ECO:0000313" key="3">
    <source>
        <dbReference type="EMBL" id="QFI61868.1"/>
    </source>
</evidence>